<dbReference type="EMBL" id="AEYJ02001441">
    <property type="protein sequence ID" value="KFH02065.1"/>
    <property type="molecule type" value="Genomic_DNA"/>
</dbReference>
<accession>A0A086PNY3</accession>
<organism evidence="2 3">
    <name type="scientific">Toxoplasma gondii VAND</name>
    <dbReference type="NCBI Taxonomy" id="933077"/>
    <lineage>
        <taxon>Eukaryota</taxon>
        <taxon>Sar</taxon>
        <taxon>Alveolata</taxon>
        <taxon>Apicomplexa</taxon>
        <taxon>Conoidasida</taxon>
        <taxon>Coccidia</taxon>
        <taxon>Eucoccidiorida</taxon>
        <taxon>Eimeriorina</taxon>
        <taxon>Sarcocystidae</taxon>
        <taxon>Toxoplasma</taxon>
    </lineage>
</organism>
<gene>
    <name evidence="2" type="ORF">TGVAND_437910</name>
</gene>
<evidence type="ECO:0000256" key="1">
    <source>
        <dbReference type="SAM" id="MobiDB-lite"/>
    </source>
</evidence>
<reference evidence="2 3" key="1">
    <citation type="submission" date="2014-08" db="EMBL/GenBank/DDBJ databases">
        <authorList>
            <person name="Sibley D."/>
            <person name="Venepally P."/>
            <person name="Karamycheva S."/>
            <person name="Hadjithomas M."/>
            <person name="Khan A."/>
            <person name="Brunk B."/>
            <person name="Roos D."/>
            <person name="Caler E."/>
            <person name="Lorenzi H."/>
        </authorList>
    </citation>
    <scope>NUCLEOTIDE SEQUENCE [LARGE SCALE GENOMIC DNA]</scope>
    <source>
        <strain evidence="2 3">VAND</strain>
    </source>
</reference>
<comment type="caution">
    <text evidence="2">The sequence shown here is derived from an EMBL/GenBank/DDBJ whole genome shotgun (WGS) entry which is preliminary data.</text>
</comment>
<evidence type="ECO:0000313" key="3">
    <source>
        <dbReference type="Proteomes" id="UP000028840"/>
    </source>
</evidence>
<dbReference type="Proteomes" id="UP000028840">
    <property type="component" value="Unassembled WGS sequence"/>
</dbReference>
<feature type="region of interest" description="Disordered" evidence="1">
    <location>
        <begin position="66"/>
        <end position="121"/>
    </location>
</feature>
<name>A0A086PNY3_TOXGO</name>
<protein>
    <submittedName>
        <fullName evidence="2">Uncharacterized protein</fullName>
    </submittedName>
</protein>
<reference evidence="2 3" key="2">
    <citation type="journal article" date="2015" name="Eukaryot. Cell">
        <title>Genetic mapping reveals that sinefungin resistance in Toxoplasma gondii is controlled by a putative amino acid transporter locus that can be used as a negative selectable marker.</title>
        <authorList>
            <person name="Behnke M.S."/>
            <person name="Khan A."/>
            <person name="Sibley L.D."/>
        </authorList>
    </citation>
    <scope>NUCLEOTIDE SEQUENCE [LARGE SCALE GENOMIC DNA]</scope>
    <source>
        <strain evidence="2 3">VAND</strain>
    </source>
</reference>
<dbReference type="VEuPathDB" id="ToxoDB:TGVAND_437910"/>
<sequence length="152" mass="16741">MRFPEKKRLFRSTGSTEIFGRADAGEQSICPASIWRGFETAGLLHVEAAGARAAWCAGDRQTFQSGENARRGDAFPQVSESSNATWREEAETPRSRLTSSQARAVEGASRRQARLASSRCRPVDNPCVTDMHLESESETPLHANETEMHASM</sequence>
<proteinExistence type="predicted"/>
<evidence type="ECO:0000313" key="2">
    <source>
        <dbReference type="EMBL" id="KFH02065.1"/>
    </source>
</evidence>
<dbReference type="AlphaFoldDB" id="A0A086PNY3"/>